<reference evidence="2 3" key="1">
    <citation type="journal article" date="2023" name="Plants (Basel)">
        <title>Bridging the Gap: Combining Genomics and Transcriptomics Approaches to Understand Stylosanthes scabra, an Orphan Legume from the Brazilian Caatinga.</title>
        <authorList>
            <person name="Ferreira-Neto J.R.C."/>
            <person name="da Silva M.D."/>
            <person name="Binneck E."/>
            <person name="de Melo N.F."/>
            <person name="da Silva R.H."/>
            <person name="de Melo A.L.T.M."/>
            <person name="Pandolfi V."/>
            <person name="Bustamante F.O."/>
            <person name="Brasileiro-Vidal A.C."/>
            <person name="Benko-Iseppon A.M."/>
        </authorList>
    </citation>
    <scope>NUCLEOTIDE SEQUENCE [LARGE SCALE GENOMIC DNA]</scope>
    <source>
        <tissue evidence="2">Leaves</tissue>
    </source>
</reference>
<sequence>MHTHQPTTASETTPKAENRSFGAFEENNQGIVISKETKEKTKPEGIEKDSHVSSSNTSTEVEPQIGAAEKAKSPTKATSSHDSGDFLLNIEILVVELHKAASETMIEKAGHSDSLNKSVQQEVKKTIEEPVTERPPTPVN</sequence>
<feature type="compositionally biased region" description="Basic and acidic residues" evidence="1">
    <location>
        <begin position="122"/>
        <end position="132"/>
    </location>
</feature>
<feature type="compositionally biased region" description="Polar residues" evidence="1">
    <location>
        <begin position="1"/>
        <end position="15"/>
    </location>
</feature>
<organism evidence="2 3">
    <name type="scientific">Stylosanthes scabra</name>
    <dbReference type="NCBI Taxonomy" id="79078"/>
    <lineage>
        <taxon>Eukaryota</taxon>
        <taxon>Viridiplantae</taxon>
        <taxon>Streptophyta</taxon>
        <taxon>Embryophyta</taxon>
        <taxon>Tracheophyta</taxon>
        <taxon>Spermatophyta</taxon>
        <taxon>Magnoliopsida</taxon>
        <taxon>eudicotyledons</taxon>
        <taxon>Gunneridae</taxon>
        <taxon>Pentapetalae</taxon>
        <taxon>rosids</taxon>
        <taxon>fabids</taxon>
        <taxon>Fabales</taxon>
        <taxon>Fabaceae</taxon>
        <taxon>Papilionoideae</taxon>
        <taxon>50 kb inversion clade</taxon>
        <taxon>dalbergioids sensu lato</taxon>
        <taxon>Dalbergieae</taxon>
        <taxon>Pterocarpus clade</taxon>
        <taxon>Stylosanthes</taxon>
    </lineage>
</organism>
<keyword evidence="3" id="KW-1185">Reference proteome</keyword>
<name>A0ABU6RR06_9FABA</name>
<evidence type="ECO:0000313" key="3">
    <source>
        <dbReference type="Proteomes" id="UP001341840"/>
    </source>
</evidence>
<dbReference type="Proteomes" id="UP001341840">
    <property type="component" value="Unassembled WGS sequence"/>
</dbReference>
<proteinExistence type="predicted"/>
<feature type="compositionally biased region" description="Basic and acidic residues" evidence="1">
    <location>
        <begin position="35"/>
        <end position="51"/>
    </location>
</feature>
<feature type="region of interest" description="Disordered" evidence="1">
    <location>
        <begin position="1"/>
        <end position="84"/>
    </location>
</feature>
<evidence type="ECO:0000256" key="1">
    <source>
        <dbReference type="SAM" id="MobiDB-lite"/>
    </source>
</evidence>
<evidence type="ECO:0000313" key="2">
    <source>
        <dbReference type="EMBL" id="MED6126304.1"/>
    </source>
</evidence>
<accession>A0ABU6RR06</accession>
<comment type="caution">
    <text evidence="2">The sequence shown here is derived from an EMBL/GenBank/DDBJ whole genome shotgun (WGS) entry which is preliminary data.</text>
</comment>
<protein>
    <submittedName>
        <fullName evidence="2">Uncharacterized protein</fullName>
    </submittedName>
</protein>
<feature type="compositionally biased region" description="Polar residues" evidence="1">
    <location>
        <begin position="52"/>
        <end position="61"/>
    </location>
</feature>
<feature type="region of interest" description="Disordered" evidence="1">
    <location>
        <begin position="107"/>
        <end position="140"/>
    </location>
</feature>
<gene>
    <name evidence="2" type="ORF">PIB30_077178</name>
</gene>
<dbReference type="EMBL" id="JASCZI010031239">
    <property type="protein sequence ID" value="MED6126304.1"/>
    <property type="molecule type" value="Genomic_DNA"/>
</dbReference>